<sequence>MTNAVRTTVVQAIADAQTLLDRLKGTLAMIDGEVTVDLGRQGIWTKGEVVSLWEKSKHLPGVRSLFEITERRVGDRVTFSELIAYSGLDAKQQANEHARMSRIAADLFGGKRWPIENWQGSKGEMIYRMREEIAAWWREIETQPGTPLVIN</sequence>
<proteinExistence type="predicted"/>
<dbReference type="Proteomes" id="UP000309992">
    <property type="component" value="Unassembled WGS sequence"/>
</dbReference>
<evidence type="ECO:0000313" key="1">
    <source>
        <dbReference type="EMBL" id="TKG71634.1"/>
    </source>
</evidence>
<name>A0ABY2S6S6_9PSEU</name>
<reference evidence="1 2" key="1">
    <citation type="journal article" date="2015" name="Antonie Van Leeuwenhoek">
        <title>Prauserella endophytica sp. nov., an endophytic actinobacterium isolated from Tamarix taklamakanensis.</title>
        <authorList>
            <person name="Liu J.M."/>
            <person name="Habden X."/>
            <person name="Guo L."/>
            <person name="Tuo L."/>
            <person name="Jiang Z.K."/>
            <person name="Liu S.W."/>
            <person name="Liu X.F."/>
            <person name="Chen L."/>
            <person name="Li R.F."/>
            <person name="Zhang Y.Q."/>
            <person name="Sun C.H."/>
        </authorList>
    </citation>
    <scope>NUCLEOTIDE SEQUENCE [LARGE SCALE GENOMIC DNA]</scope>
    <source>
        <strain evidence="1 2">CGMCC 4.7182</strain>
    </source>
</reference>
<dbReference type="EMBL" id="SWMS01000005">
    <property type="protein sequence ID" value="TKG71634.1"/>
    <property type="molecule type" value="Genomic_DNA"/>
</dbReference>
<gene>
    <name evidence="1" type="ORF">FCN18_12780</name>
</gene>
<keyword evidence="2" id="KW-1185">Reference proteome</keyword>
<accession>A0ABY2S6S6</accession>
<organism evidence="1 2">
    <name type="scientific">Prauserella endophytica</name>
    <dbReference type="NCBI Taxonomy" id="1592324"/>
    <lineage>
        <taxon>Bacteria</taxon>
        <taxon>Bacillati</taxon>
        <taxon>Actinomycetota</taxon>
        <taxon>Actinomycetes</taxon>
        <taxon>Pseudonocardiales</taxon>
        <taxon>Pseudonocardiaceae</taxon>
        <taxon>Prauserella</taxon>
        <taxon>Prauserella coralliicola group</taxon>
    </lineage>
</organism>
<protein>
    <submittedName>
        <fullName evidence="1">Uncharacterized protein</fullName>
    </submittedName>
</protein>
<evidence type="ECO:0000313" key="2">
    <source>
        <dbReference type="Proteomes" id="UP000309992"/>
    </source>
</evidence>
<dbReference type="RefSeq" id="WP_137095087.1">
    <property type="nucleotide sequence ID" value="NZ_SWMS01000005.1"/>
</dbReference>
<comment type="caution">
    <text evidence="1">The sequence shown here is derived from an EMBL/GenBank/DDBJ whole genome shotgun (WGS) entry which is preliminary data.</text>
</comment>